<accession>A0AA39H6K6</accession>
<evidence type="ECO:0000256" key="1">
    <source>
        <dbReference type="SAM" id="Coils"/>
    </source>
</evidence>
<reference evidence="2" key="1">
    <citation type="submission" date="2023-06" db="EMBL/GenBank/DDBJ databases">
        <title>Genomic analysis of the entomopathogenic nematode Steinernema hermaphroditum.</title>
        <authorList>
            <person name="Schwarz E.M."/>
            <person name="Heppert J.K."/>
            <person name="Baniya A."/>
            <person name="Schwartz H.T."/>
            <person name="Tan C.-H."/>
            <person name="Antoshechkin I."/>
            <person name="Sternberg P.W."/>
            <person name="Goodrich-Blair H."/>
            <person name="Dillman A.R."/>
        </authorList>
    </citation>
    <scope>NUCLEOTIDE SEQUENCE</scope>
    <source>
        <strain evidence="2">PS9179</strain>
        <tissue evidence="2">Whole animal</tissue>
    </source>
</reference>
<keyword evidence="3" id="KW-1185">Reference proteome</keyword>
<comment type="caution">
    <text evidence="2">The sequence shown here is derived from an EMBL/GenBank/DDBJ whole genome shotgun (WGS) entry which is preliminary data.</text>
</comment>
<protein>
    <submittedName>
        <fullName evidence="2">Uncharacterized protein</fullName>
    </submittedName>
</protein>
<gene>
    <name evidence="2" type="ORF">QR680_003149</name>
</gene>
<dbReference type="EMBL" id="JAUCMV010000005">
    <property type="protein sequence ID" value="KAK0399656.1"/>
    <property type="molecule type" value="Genomic_DNA"/>
</dbReference>
<evidence type="ECO:0000313" key="2">
    <source>
        <dbReference type="EMBL" id="KAK0399656.1"/>
    </source>
</evidence>
<name>A0AA39H6K6_9BILA</name>
<organism evidence="2 3">
    <name type="scientific">Steinernema hermaphroditum</name>
    <dbReference type="NCBI Taxonomy" id="289476"/>
    <lineage>
        <taxon>Eukaryota</taxon>
        <taxon>Metazoa</taxon>
        <taxon>Ecdysozoa</taxon>
        <taxon>Nematoda</taxon>
        <taxon>Chromadorea</taxon>
        <taxon>Rhabditida</taxon>
        <taxon>Tylenchina</taxon>
        <taxon>Panagrolaimomorpha</taxon>
        <taxon>Strongyloidoidea</taxon>
        <taxon>Steinernematidae</taxon>
        <taxon>Steinernema</taxon>
    </lineage>
</organism>
<keyword evidence="1" id="KW-0175">Coiled coil</keyword>
<evidence type="ECO:0000313" key="3">
    <source>
        <dbReference type="Proteomes" id="UP001175271"/>
    </source>
</evidence>
<sequence>MASSNQENDINMDESDNQNTMWPNFNQFNAFSGIPTVFPVSTSSTVVTPHHNTAAVYVQANGIHNNESPNDTIPECLTNPFLSQAYNVGEAFNNLISRDLASAIPPVPPSLFMSTDQPLNIQADLSSSSSQSLPVEMQAHTSGIQLQRAVPAQKKKSGLTNQVASKAKPTFAVQRKRQEEEVADIMVRLANVEREEKEAKRSLSALRAAMPINEMSLLNQAETRAEGQVHKLERELGIYRLPKPLKRTYQEAAKKFCIERCSHYVTKMVEHMENAKNEMTRSLKSNTEMYALRTKAYLDVLDCREEIKRWRAMYSEVDSRSFNIDQWKQRLQRANLWDMYKETLCRAHTNDIAQSDPDNTHNHQDIYSIGSLLNGGSTVSSRIANEVARLSGDLI</sequence>
<feature type="coiled-coil region" evidence="1">
    <location>
        <begin position="175"/>
        <end position="235"/>
    </location>
</feature>
<proteinExistence type="predicted"/>
<dbReference type="AlphaFoldDB" id="A0AA39H6K6"/>
<dbReference type="Proteomes" id="UP001175271">
    <property type="component" value="Unassembled WGS sequence"/>
</dbReference>